<evidence type="ECO:0000256" key="6">
    <source>
        <dbReference type="ARBA" id="ARBA00023014"/>
    </source>
</evidence>
<evidence type="ECO:0000256" key="7">
    <source>
        <dbReference type="SAM" id="MobiDB-lite"/>
    </source>
</evidence>
<feature type="region of interest" description="Disordered" evidence="7">
    <location>
        <begin position="1"/>
        <end position="31"/>
    </location>
</feature>
<dbReference type="AlphaFoldDB" id="A0A1M5X8F5"/>
<evidence type="ECO:0000313" key="10">
    <source>
        <dbReference type="Proteomes" id="UP000183954"/>
    </source>
</evidence>
<feature type="domain" description="Radical SAM core" evidence="8">
    <location>
        <begin position="36"/>
        <end position="250"/>
    </location>
</feature>
<dbReference type="GO" id="GO:0003824">
    <property type="term" value="F:catalytic activity"/>
    <property type="evidence" value="ECO:0007669"/>
    <property type="project" value="InterPro"/>
</dbReference>
<evidence type="ECO:0000256" key="5">
    <source>
        <dbReference type="ARBA" id="ARBA00023004"/>
    </source>
</evidence>
<dbReference type="Pfam" id="PF13186">
    <property type="entry name" value="SPASM"/>
    <property type="match status" value="1"/>
</dbReference>
<dbReference type="SFLD" id="SFLDG01067">
    <property type="entry name" value="SPASM/twitch_domain_containing"/>
    <property type="match status" value="1"/>
</dbReference>
<dbReference type="SMART" id="SM00729">
    <property type="entry name" value="Elp3"/>
    <property type="match status" value="1"/>
</dbReference>
<dbReference type="EMBL" id="FQXJ01000006">
    <property type="protein sequence ID" value="SHH95858.1"/>
    <property type="molecule type" value="Genomic_DNA"/>
</dbReference>
<dbReference type="SFLD" id="SFLDS00029">
    <property type="entry name" value="Radical_SAM"/>
    <property type="match status" value="1"/>
</dbReference>
<evidence type="ECO:0000256" key="2">
    <source>
        <dbReference type="ARBA" id="ARBA00022485"/>
    </source>
</evidence>
<protein>
    <submittedName>
        <fullName evidence="9">Radical SAM protein, BA_1875 family</fullName>
    </submittedName>
</protein>
<dbReference type="STRING" id="1121420.SAMN02746098_01845"/>
<dbReference type="InterPro" id="IPR007197">
    <property type="entry name" value="rSAM"/>
</dbReference>
<keyword evidence="2" id="KW-0004">4Fe-4S</keyword>
<dbReference type="GO" id="GO:0051539">
    <property type="term" value="F:4 iron, 4 sulfur cluster binding"/>
    <property type="evidence" value="ECO:0007669"/>
    <property type="project" value="UniProtKB-KW"/>
</dbReference>
<keyword evidence="10" id="KW-1185">Reference proteome</keyword>
<sequence length="398" mass="44535">MENKMKMGGHPQGMGGHPQGKGGHPGGHPGMNVDYNKNPFIVIWETTRACGLKCQHCRADAQPDPHPEELTHEQGIALIDEIYEMDNPMLVFTGGDCMLRKDLFELADYGIKKGMRVSMSPSATVEVTKERMDMAKDVGISRWSFSIDGADAKTHDAFRGIEGTFDLTIEKLKYLNEIGVSHQINTCINKANLHQLEQMAELMKELKTSVWYILMMIPTGRASLDDCITAAQHEEVFKWLYELSKNAPYDIKTTAGQHYRRVVFQQRAKEKGTTGEEITFEGTKTRDMAQFIDGLARAPKAVNDGNGFIFVSHTGDVTPSGFLPLVVGNVKENRLRDIYRESPILKDLRSPDKYEGKCGVCEYNKVCGGSRARAYGATGNYMASEPFCVYTPEKMRKK</sequence>
<dbReference type="SFLD" id="SFLDG01386">
    <property type="entry name" value="main_SPASM_domain-containing"/>
    <property type="match status" value="1"/>
</dbReference>
<keyword evidence="6" id="KW-0411">Iron-sulfur</keyword>
<dbReference type="RefSeq" id="WP_200797893.1">
    <property type="nucleotide sequence ID" value="NZ_FQXJ01000006.1"/>
</dbReference>
<gene>
    <name evidence="9" type="ORF">SAMN02746098_01845</name>
</gene>
<dbReference type="GO" id="GO:0046872">
    <property type="term" value="F:metal ion binding"/>
    <property type="evidence" value="ECO:0007669"/>
    <property type="project" value="UniProtKB-KW"/>
</dbReference>
<dbReference type="CDD" id="cd01335">
    <property type="entry name" value="Radical_SAM"/>
    <property type="match status" value="1"/>
</dbReference>
<evidence type="ECO:0000313" key="9">
    <source>
        <dbReference type="EMBL" id="SHH95858.1"/>
    </source>
</evidence>
<dbReference type="SUPFAM" id="SSF102114">
    <property type="entry name" value="Radical SAM enzymes"/>
    <property type="match status" value="1"/>
</dbReference>
<dbReference type="InterPro" id="IPR013785">
    <property type="entry name" value="Aldolase_TIM"/>
</dbReference>
<dbReference type="CDD" id="cd21123">
    <property type="entry name" value="SPASM_MftC-like"/>
    <property type="match status" value="1"/>
</dbReference>
<dbReference type="PROSITE" id="PS51918">
    <property type="entry name" value="RADICAL_SAM"/>
    <property type="match status" value="1"/>
</dbReference>
<dbReference type="InterPro" id="IPR006638">
    <property type="entry name" value="Elp3/MiaA/NifB-like_rSAM"/>
</dbReference>
<dbReference type="InterPro" id="IPR058240">
    <property type="entry name" value="rSAM_sf"/>
</dbReference>
<reference evidence="10" key="1">
    <citation type="submission" date="2016-11" db="EMBL/GenBank/DDBJ databases">
        <authorList>
            <person name="Varghese N."/>
            <person name="Submissions S."/>
        </authorList>
    </citation>
    <scope>NUCLEOTIDE SEQUENCE [LARGE SCALE GENOMIC DNA]</scope>
    <source>
        <strain evidence="10">DSM 15449</strain>
    </source>
</reference>
<dbReference type="PANTHER" id="PTHR11228">
    <property type="entry name" value="RADICAL SAM DOMAIN PROTEIN"/>
    <property type="match status" value="1"/>
</dbReference>
<dbReference type="Pfam" id="PF04055">
    <property type="entry name" value="Radical_SAM"/>
    <property type="match status" value="1"/>
</dbReference>
<organism evidence="9 10">
    <name type="scientific">Desulfosporosinus lacus DSM 15449</name>
    <dbReference type="NCBI Taxonomy" id="1121420"/>
    <lineage>
        <taxon>Bacteria</taxon>
        <taxon>Bacillati</taxon>
        <taxon>Bacillota</taxon>
        <taxon>Clostridia</taxon>
        <taxon>Eubacteriales</taxon>
        <taxon>Desulfitobacteriaceae</taxon>
        <taxon>Desulfosporosinus</taxon>
    </lineage>
</organism>
<dbReference type="InterPro" id="IPR023885">
    <property type="entry name" value="4Fe4S-binding_SPASM_dom"/>
</dbReference>
<dbReference type="PIRSF" id="PIRSF037420">
    <property type="entry name" value="PQQ_syn_pqqE"/>
    <property type="match status" value="1"/>
</dbReference>
<dbReference type="InterPro" id="IPR017200">
    <property type="entry name" value="PqqE-like"/>
</dbReference>
<keyword evidence="4" id="KW-0479">Metal-binding</keyword>
<keyword evidence="3" id="KW-0949">S-adenosyl-L-methionine</keyword>
<evidence type="ECO:0000259" key="8">
    <source>
        <dbReference type="PROSITE" id="PS51918"/>
    </source>
</evidence>
<dbReference type="PANTHER" id="PTHR11228:SF34">
    <property type="entry name" value="TUNGSTEN-CONTAINING ALDEHYDE FERREDOXIN OXIDOREDUCTASE COFACTOR MODIFYING PROTEIN"/>
    <property type="match status" value="1"/>
</dbReference>
<dbReference type="NCBIfam" id="TIGR04053">
    <property type="entry name" value="TIGR04053 family radical SAM/SPASM domain-containing protein"/>
    <property type="match status" value="1"/>
</dbReference>
<dbReference type="Proteomes" id="UP000183954">
    <property type="component" value="Unassembled WGS sequence"/>
</dbReference>
<comment type="cofactor">
    <cofactor evidence="1">
        <name>[4Fe-4S] cluster</name>
        <dbReference type="ChEBI" id="CHEBI:49883"/>
    </cofactor>
</comment>
<evidence type="ECO:0000256" key="3">
    <source>
        <dbReference type="ARBA" id="ARBA00022691"/>
    </source>
</evidence>
<evidence type="ECO:0000256" key="1">
    <source>
        <dbReference type="ARBA" id="ARBA00001966"/>
    </source>
</evidence>
<proteinExistence type="predicted"/>
<evidence type="ECO:0000256" key="4">
    <source>
        <dbReference type="ARBA" id="ARBA00022723"/>
    </source>
</evidence>
<name>A0A1M5X8F5_9FIRM</name>
<keyword evidence="5" id="KW-0408">Iron</keyword>
<feature type="compositionally biased region" description="Gly residues" evidence="7">
    <location>
        <begin position="10"/>
        <end position="29"/>
    </location>
</feature>
<dbReference type="Gene3D" id="3.20.20.70">
    <property type="entry name" value="Aldolase class I"/>
    <property type="match status" value="1"/>
</dbReference>
<dbReference type="InterPro" id="IPR050377">
    <property type="entry name" value="Radical_SAM_PqqE_MftC-like"/>
</dbReference>
<accession>A0A1M5X8F5</accession>